<keyword evidence="1" id="KW-0472">Membrane</keyword>
<dbReference type="Pfam" id="PF10129">
    <property type="entry name" value="OpgC_C"/>
    <property type="match status" value="1"/>
</dbReference>
<organism evidence="2 3">
    <name type="scientific">Alsobacter ponti</name>
    <dbReference type="NCBI Taxonomy" id="2962936"/>
    <lineage>
        <taxon>Bacteria</taxon>
        <taxon>Pseudomonadati</taxon>
        <taxon>Pseudomonadota</taxon>
        <taxon>Alphaproteobacteria</taxon>
        <taxon>Hyphomicrobiales</taxon>
        <taxon>Alsobacteraceae</taxon>
        <taxon>Alsobacter</taxon>
    </lineage>
</organism>
<dbReference type="RefSeq" id="WP_254738636.1">
    <property type="nucleotide sequence ID" value="NZ_JANCLU010000002.1"/>
</dbReference>
<dbReference type="PANTHER" id="PTHR38592">
    <property type="entry name" value="BLL4819 PROTEIN"/>
    <property type="match status" value="1"/>
</dbReference>
<dbReference type="EMBL" id="JANCLU010000002">
    <property type="protein sequence ID" value="MCP8937546.1"/>
    <property type="molecule type" value="Genomic_DNA"/>
</dbReference>
<reference evidence="2 3" key="1">
    <citation type="submission" date="2022-07" db="EMBL/GenBank/DDBJ databases">
        <authorList>
            <person name="Li W.-J."/>
            <person name="Deng Q.-Q."/>
        </authorList>
    </citation>
    <scope>NUCLEOTIDE SEQUENCE [LARGE SCALE GENOMIC DNA]</scope>
    <source>
        <strain evidence="2 3">SYSU M60028</strain>
    </source>
</reference>
<dbReference type="PIRSF" id="PIRSF028704">
    <property type="entry name" value="UPC028704"/>
    <property type="match status" value="1"/>
</dbReference>
<feature type="transmembrane region" description="Helical" evidence="1">
    <location>
        <begin position="270"/>
        <end position="289"/>
    </location>
</feature>
<feature type="transmembrane region" description="Helical" evidence="1">
    <location>
        <begin position="169"/>
        <end position="186"/>
    </location>
</feature>
<evidence type="ECO:0000313" key="3">
    <source>
        <dbReference type="Proteomes" id="UP001205890"/>
    </source>
</evidence>
<protein>
    <submittedName>
        <fullName evidence="2">OpgC domain-containing protein</fullName>
    </submittedName>
</protein>
<keyword evidence="1" id="KW-1133">Transmembrane helix</keyword>
<gene>
    <name evidence="2" type="ORF">NK718_03380</name>
</gene>
<dbReference type="PANTHER" id="PTHR38592:SF3">
    <property type="entry name" value="BLL4819 PROTEIN"/>
    <property type="match status" value="1"/>
</dbReference>
<dbReference type="Proteomes" id="UP001205890">
    <property type="component" value="Unassembled WGS sequence"/>
</dbReference>
<feature type="transmembrane region" description="Helical" evidence="1">
    <location>
        <begin position="198"/>
        <end position="216"/>
    </location>
</feature>
<accession>A0ABT1L7S8</accession>
<feature type="transmembrane region" description="Helical" evidence="1">
    <location>
        <begin position="86"/>
        <end position="106"/>
    </location>
</feature>
<evidence type="ECO:0000313" key="2">
    <source>
        <dbReference type="EMBL" id="MCP8937546.1"/>
    </source>
</evidence>
<feature type="transmembrane region" description="Helical" evidence="1">
    <location>
        <begin position="47"/>
        <end position="65"/>
    </location>
</feature>
<evidence type="ECO:0000256" key="1">
    <source>
        <dbReference type="SAM" id="Phobius"/>
    </source>
</evidence>
<keyword evidence="3" id="KW-1185">Reference proteome</keyword>
<comment type="caution">
    <text evidence="2">The sequence shown here is derived from an EMBL/GenBank/DDBJ whole genome shotgun (WGS) entry which is preliminary data.</text>
</comment>
<feature type="transmembrane region" description="Helical" evidence="1">
    <location>
        <begin position="310"/>
        <end position="326"/>
    </location>
</feature>
<keyword evidence="1" id="KW-0812">Transmembrane</keyword>
<feature type="transmembrane region" description="Helical" evidence="1">
    <location>
        <begin position="228"/>
        <end position="250"/>
    </location>
</feature>
<proteinExistence type="predicted"/>
<name>A0ABT1L7S8_9HYPH</name>
<feature type="transmembrane region" description="Helical" evidence="1">
    <location>
        <begin position="338"/>
        <end position="358"/>
    </location>
</feature>
<feature type="transmembrane region" description="Helical" evidence="1">
    <location>
        <begin position="141"/>
        <end position="162"/>
    </location>
</feature>
<sequence>MVAGNRQNRIASVDFWRGVALATIFINHVPGNPLESLTHKNFGFSDAAEAFVFLAGIGVAFAYAARVQVDGFARPVGSILLRIWQLYMAHLTVLIACAAVVSFAVLSTNDIRLLEATQFDQIVESPMEALIGIATLGLQPAYLNILPLYIAMMLLAPALISLALVDGRLALFGAGLLYVATQLLHLKLPSYPGADAWYFNPLAWQLLFTIGLVCGLRTRRGPARTSRVLLWGAAALLLGSLVWVRTGYNFDGDLSPLPRFMWDFDKAQLTLPRLLHALALFYVVSRLSIEGWLSRSALAAPLLLMGRHSLPVFCVGTVLSIGAQVFRMGAERGAAVDFLLVALGLMLQIGLATGLEWHRNGLGTRKAREESRQSA</sequence>
<dbReference type="InterPro" id="IPR014550">
    <property type="entry name" value="UCP028704_OpgC"/>
</dbReference>